<accession>A0A9K3M4M7</accession>
<feature type="compositionally biased region" description="Polar residues" evidence="1">
    <location>
        <begin position="161"/>
        <end position="170"/>
    </location>
</feature>
<sequence>MNQGMNLITPVAAGDYVPSQSHSAGHHGAAHHGGAQANQSGGQPVVEDPRLIRSVPSTTTSSSSPPPPEYSSRQIQSQQIQHQHIRPPPPLQQHLHLSPPPRIPPGPLHGGANGIIDDGFSRGSTATATSLPWTVGTTDGSFATMTIMQQQQQQQRQQQQEGNRSSSGDTKNGAGGVTIGAAGEANHLHGNHNPSSSSSNDNSLAALATIQAGRSLYHDRLFHQSSSSVESILTSCCDVMGFDIAEMWLRTGPKTHQLTNSHLRPTALEDSVRKDLVEVYYGEKSNERTHRLSPALCKRAKDANDVVWVTAYTQHGAEALRMSISNVRTAVAVPVCHELSNTNITIIYFSIRRIVMTPAAVEFLVHMSLCAAVASVNSLAEDGLIDRPLGSIGKGMTSSPSPNSTSTTLSRSEHVGANDADQAATIHYHRADRTSITGAKLDLQWRQLQNVEYLTDGGNSWIHTAVFNGKPVVVKTLKPECQDVALAINEIEAELNVHSRLNHPNVVSLIGAGLTSKGVRFIVLERLDGGTLTQMLGYDTRIRDRRRRFWRKKQLAYLEVLRCARSLANAMHYCHEEAIPGSMVLHRDLKPDNLGFTIDGTLKLLDFGLARIVENADAKSNELYAMSGETGSLRYMAPEVAEGLPYNHKADVYSFGIILWELNAGKKPFVGLNRESFYERIVHGGERPPLNKKWPAELCQIIKSCWNVDVESRPTFGEILEMMDSLLSKEKAGGKGRGRLGRISGLIDRHSTWF</sequence>
<dbReference type="AlphaFoldDB" id="A0A9K3M4M7"/>
<evidence type="ECO:0000313" key="3">
    <source>
        <dbReference type="EMBL" id="KAG7374059.1"/>
    </source>
</evidence>
<feature type="domain" description="Protein kinase" evidence="2">
    <location>
        <begin position="448"/>
        <end position="727"/>
    </location>
</feature>
<feature type="compositionally biased region" description="Low complexity" evidence="1">
    <location>
        <begin position="71"/>
        <end position="82"/>
    </location>
</feature>
<dbReference type="InterPro" id="IPR001245">
    <property type="entry name" value="Ser-Thr/Tyr_kinase_cat_dom"/>
</dbReference>
<dbReference type="SMART" id="SM00220">
    <property type="entry name" value="S_TKc"/>
    <property type="match status" value="1"/>
</dbReference>
<reference evidence="3" key="2">
    <citation type="submission" date="2021-04" db="EMBL/GenBank/DDBJ databases">
        <authorList>
            <person name="Podell S."/>
        </authorList>
    </citation>
    <scope>NUCLEOTIDE SEQUENCE</scope>
    <source>
        <strain evidence="3">Hildebrandi</strain>
    </source>
</reference>
<dbReference type="GO" id="GO:0005524">
    <property type="term" value="F:ATP binding"/>
    <property type="evidence" value="ECO:0007669"/>
    <property type="project" value="InterPro"/>
</dbReference>
<reference evidence="3" key="1">
    <citation type="journal article" date="2021" name="Sci. Rep.">
        <title>Diploid genomic architecture of Nitzschia inconspicua, an elite biomass production diatom.</title>
        <authorList>
            <person name="Oliver A."/>
            <person name="Podell S."/>
            <person name="Pinowska A."/>
            <person name="Traller J.C."/>
            <person name="Smith S.R."/>
            <person name="McClure R."/>
            <person name="Beliaev A."/>
            <person name="Bohutskyi P."/>
            <person name="Hill E.A."/>
            <person name="Rabines A."/>
            <person name="Zheng H."/>
            <person name="Allen L.Z."/>
            <person name="Kuo A."/>
            <person name="Grigoriev I.V."/>
            <person name="Allen A.E."/>
            <person name="Hazlebeck D."/>
            <person name="Allen E.E."/>
        </authorList>
    </citation>
    <scope>NUCLEOTIDE SEQUENCE</scope>
    <source>
        <strain evidence="3">Hildebrandi</strain>
    </source>
</reference>
<comment type="caution">
    <text evidence="3">The sequence shown here is derived from an EMBL/GenBank/DDBJ whole genome shotgun (WGS) entry which is preliminary data.</text>
</comment>
<organism evidence="3 4">
    <name type="scientific">Nitzschia inconspicua</name>
    <dbReference type="NCBI Taxonomy" id="303405"/>
    <lineage>
        <taxon>Eukaryota</taxon>
        <taxon>Sar</taxon>
        <taxon>Stramenopiles</taxon>
        <taxon>Ochrophyta</taxon>
        <taxon>Bacillariophyta</taxon>
        <taxon>Bacillariophyceae</taxon>
        <taxon>Bacillariophycidae</taxon>
        <taxon>Bacillariales</taxon>
        <taxon>Bacillariaceae</taxon>
        <taxon>Nitzschia</taxon>
    </lineage>
</organism>
<evidence type="ECO:0000259" key="2">
    <source>
        <dbReference type="PROSITE" id="PS50011"/>
    </source>
</evidence>
<evidence type="ECO:0000313" key="4">
    <source>
        <dbReference type="Proteomes" id="UP000693970"/>
    </source>
</evidence>
<dbReference type="OrthoDB" id="192267at2759"/>
<dbReference type="InterPro" id="IPR000719">
    <property type="entry name" value="Prot_kinase_dom"/>
</dbReference>
<feature type="compositionally biased region" description="Pro residues" evidence="1">
    <location>
        <begin position="98"/>
        <end position="107"/>
    </location>
</feature>
<feature type="compositionally biased region" description="Low complexity" evidence="1">
    <location>
        <begin position="397"/>
        <end position="410"/>
    </location>
</feature>
<feature type="compositionally biased region" description="Low complexity" evidence="1">
    <location>
        <begin position="149"/>
        <end position="160"/>
    </location>
</feature>
<keyword evidence="3" id="KW-0418">Kinase</keyword>
<dbReference type="InterPro" id="IPR051681">
    <property type="entry name" value="Ser/Thr_Kinases-Pseudokinases"/>
</dbReference>
<gene>
    <name evidence="3" type="ORF">IV203_013154</name>
</gene>
<feature type="region of interest" description="Disordered" evidence="1">
    <location>
        <begin position="391"/>
        <end position="414"/>
    </location>
</feature>
<name>A0A9K3M4M7_9STRA</name>
<dbReference type="GO" id="GO:0004674">
    <property type="term" value="F:protein serine/threonine kinase activity"/>
    <property type="evidence" value="ECO:0007669"/>
    <property type="project" value="UniProtKB-KW"/>
</dbReference>
<keyword evidence="3" id="KW-0723">Serine/threonine-protein kinase</keyword>
<dbReference type="EMBL" id="JAGRRH010000001">
    <property type="protein sequence ID" value="KAG7374059.1"/>
    <property type="molecule type" value="Genomic_DNA"/>
</dbReference>
<keyword evidence="3" id="KW-0808">Transferase</keyword>
<protein>
    <submittedName>
        <fullName evidence="3">Serine/threonine protein kinase containing WD-40 repeat domain</fullName>
    </submittedName>
</protein>
<proteinExistence type="predicted"/>
<dbReference type="Proteomes" id="UP000693970">
    <property type="component" value="Unassembled WGS sequence"/>
</dbReference>
<dbReference type="Pfam" id="PF07714">
    <property type="entry name" value="PK_Tyr_Ser-Thr"/>
    <property type="match status" value="1"/>
</dbReference>
<dbReference type="PROSITE" id="PS50011">
    <property type="entry name" value="PROTEIN_KINASE_DOM"/>
    <property type="match status" value="1"/>
</dbReference>
<feature type="compositionally biased region" description="Low complexity" evidence="1">
    <location>
        <begin position="31"/>
        <end position="43"/>
    </location>
</feature>
<keyword evidence="4" id="KW-1185">Reference proteome</keyword>
<feature type="compositionally biased region" description="Polar residues" evidence="1">
    <location>
        <begin position="122"/>
        <end position="148"/>
    </location>
</feature>
<dbReference type="PANTHER" id="PTHR44329">
    <property type="entry name" value="SERINE/THREONINE-PROTEIN KINASE TNNI3K-RELATED"/>
    <property type="match status" value="1"/>
</dbReference>
<feature type="compositionally biased region" description="Low complexity" evidence="1">
    <location>
        <begin position="191"/>
        <end position="202"/>
    </location>
</feature>
<feature type="region of interest" description="Disordered" evidence="1">
    <location>
        <begin position="16"/>
        <end position="202"/>
    </location>
</feature>
<evidence type="ECO:0000256" key="1">
    <source>
        <dbReference type="SAM" id="MobiDB-lite"/>
    </source>
</evidence>